<dbReference type="AlphaFoldDB" id="A0A9D4BKF1"/>
<proteinExistence type="predicted"/>
<name>A0A9D4BKF1_DREPO</name>
<dbReference type="Proteomes" id="UP000828390">
    <property type="component" value="Unassembled WGS sequence"/>
</dbReference>
<gene>
    <name evidence="1" type="ORF">DPMN_085579</name>
</gene>
<comment type="caution">
    <text evidence="1">The sequence shown here is derived from an EMBL/GenBank/DDBJ whole genome shotgun (WGS) entry which is preliminary data.</text>
</comment>
<reference evidence="1" key="1">
    <citation type="journal article" date="2019" name="bioRxiv">
        <title>The Genome of the Zebra Mussel, Dreissena polymorpha: A Resource for Invasive Species Research.</title>
        <authorList>
            <person name="McCartney M.A."/>
            <person name="Auch B."/>
            <person name="Kono T."/>
            <person name="Mallez S."/>
            <person name="Zhang Y."/>
            <person name="Obille A."/>
            <person name="Becker A."/>
            <person name="Abrahante J.E."/>
            <person name="Garbe J."/>
            <person name="Badalamenti J.P."/>
            <person name="Herman A."/>
            <person name="Mangelson H."/>
            <person name="Liachko I."/>
            <person name="Sullivan S."/>
            <person name="Sone E.D."/>
            <person name="Koren S."/>
            <person name="Silverstein K.A.T."/>
            <person name="Beckman K.B."/>
            <person name="Gohl D.M."/>
        </authorList>
    </citation>
    <scope>NUCLEOTIDE SEQUENCE</scope>
    <source>
        <strain evidence="1">Duluth1</strain>
        <tissue evidence="1">Whole animal</tissue>
    </source>
</reference>
<evidence type="ECO:0000313" key="2">
    <source>
        <dbReference type="Proteomes" id="UP000828390"/>
    </source>
</evidence>
<reference evidence="1" key="2">
    <citation type="submission" date="2020-11" db="EMBL/GenBank/DDBJ databases">
        <authorList>
            <person name="McCartney M.A."/>
            <person name="Auch B."/>
            <person name="Kono T."/>
            <person name="Mallez S."/>
            <person name="Becker A."/>
            <person name="Gohl D.M."/>
            <person name="Silverstein K.A.T."/>
            <person name="Koren S."/>
            <person name="Bechman K.B."/>
            <person name="Herman A."/>
            <person name="Abrahante J.E."/>
            <person name="Garbe J."/>
        </authorList>
    </citation>
    <scope>NUCLEOTIDE SEQUENCE</scope>
    <source>
        <strain evidence="1">Duluth1</strain>
        <tissue evidence="1">Whole animal</tissue>
    </source>
</reference>
<keyword evidence="2" id="KW-1185">Reference proteome</keyword>
<protein>
    <submittedName>
        <fullName evidence="1">Uncharacterized protein</fullName>
    </submittedName>
</protein>
<dbReference type="EMBL" id="JAIWYP010000016">
    <property type="protein sequence ID" value="KAH3698064.1"/>
    <property type="molecule type" value="Genomic_DNA"/>
</dbReference>
<accession>A0A9D4BKF1</accession>
<organism evidence="1 2">
    <name type="scientific">Dreissena polymorpha</name>
    <name type="common">Zebra mussel</name>
    <name type="synonym">Mytilus polymorpha</name>
    <dbReference type="NCBI Taxonomy" id="45954"/>
    <lineage>
        <taxon>Eukaryota</taxon>
        <taxon>Metazoa</taxon>
        <taxon>Spiralia</taxon>
        <taxon>Lophotrochozoa</taxon>
        <taxon>Mollusca</taxon>
        <taxon>Bivalvia</taxon>
        <taxon>Autobranchia</taxon>
        <taxon>Heteroconchia</taxon>
        <taxon>Euheterodonta</taxon>
        <taxon>Imparidentia</taxon>
        <taxon>Neoheterodontei</taxon>
        <taxon>Myida</taxon>
        <taxon>Dreissenoidea</taxon>
        <taxon>Dreissenidae</taxon>
        <taxon>Dreissena</taxon>
    </lineage>
</organism>
<evidence type="ECO:0000313" key="1">
    <source>
        <dbReference type="EMBL" id="KAH3698064.1"/>
    </source>
</evidence>
<sequence length="87" mass="9982">MRTANVVDENFKSVCCYLRKAYYPPHLPHLPYARENELNNLCERWPSYTIGCRDIESDGCVVHLISCPCIGIRAGTLHGLRDTMINR</sequence>